<sequence length="127" mass="13352">MLGLEIGFVLDVTEAQCAGIQTVLALVCRAGNHCAIKLGVFAHGDIKAAFACEDTALLLHRVIIAVQLVATHAQVGRATGTNDRDTDTAADAGLLRIVVIAVLLALQQQVTADLRIDGFPADLRPLQ</sequence>
<dbReference type="EMBL" id="CGCB01000069">
    <property type="protein sequence ID" value="CFR16751.1"/>
    <property type="molecule type" value="Genomic_DNA"/>
</dbReference>
<dbReference type="Proteomes" id="UP000046784">
    <property type="component" value="Unassembled WGS sequence"/>
</dbReference>
<organism evidence="1 2">
    <name type="scientific">Yersinia frederiksenii</name>
    <dbReference type="NCBI Taxonomy" id="29484"/>
    <lineage>
        <taxon>Bacteria</taxon>
        <taxon>Pseudomonadati</taxon>
        <taxon>Pseudomonadota</taxon>
        <taxon>Gammaproteobacteria</taxon>
        <taxon>Enterobacterales</taxon>
        <taxon>Yersiniaceae</taxon>
        <taxon>Yersinia</taxon>
    </lineage>
</organism>
<evidence type="ECO:0000313" key="1">
    <source>
        <dbReference type="EMBL" id="CFR16751.1"/>
    </source>
</evidence>
<comment type="caution">
    <text evidence="1">The sequence shown here is derived from an EMBL/GenBank/DDBJ whole genome shotgun (WGS) entry which is preliminary data.</text>
</comment>
<accession>A0AAI8ZVJ1</accession>
<name>A0AAI8ZVJ1_YERFR</name>
<evidence type="ECO:0000313" key="2">
    <source>
        <dbReference type="Proteomes" id="UP000046784"/>
    </source>
</evidence>
<proteinExistence type="predicted"/>
<protein>
    <submittedName>
        <fullName evidence="1">Uncharacterized protein</fullName>
    </submittedName>
</protein>
<dbReference type="AlphaFoldDB" id="A0AAI8ZVJ1"/>
<gene>
    <name evidence="1" type="ORF">ERS008524_04502</name>
</gene>
<reference evidence="1 2" key="1">
    <citation type="submission" date="2015-03" db="EMBL/GenBank/DDBJ databases">
        <authorList>
            <consortium name="Pathogen Informatics"/>
            <person name="Murphy D."/>
        </authorList>
    </citation>
    <scope>NUCLEOTIDE SEQUENCE [LARGE SCALE GENOMIC DNA]</scope>
    <source>
        <strain evidence="1 2">3400/83</strain>
    </source>
</reference>